<evidence type="ECO:0008006" key="3">
    <source>
        <dbReference type="Google" id="ProtNLM"/>
    </source>
</evidence>
<proteinExistence type="predicted"/>
<reference evidence="1 2" key="1">
    <citation type="submission" date="2020-05" db="EMBL/GenBank/DDBJ databases">
        <title>Identification and distribution of gene clusters putatively required for synthesis of sphingolipid metabolism inhibitors in phylogenetically diverse species of the filamentous fungus Fusarium.</title>
        <authorList>
            <person name="Kim H.-S."/>
            <person name="Busman M."/>
            <person name="Brown D.W."/>
            <person name="Divon H."/>
            <person name="Uhlig S."/>
            <person name="Proctor R.H."/>
        </authorList>
    </citation>
    <scope>NUCLEOTIDE SEQUENCE [LARGE SCALE GENOMIC DNA]</scope>
    <source>
        <strain evidence="1 2">NRRL 20693</strain>
    </source>
</reference>
<dbReference type="OrthoDB" id="539213at2759"/>
<accession>A0A8H5TXN2</accession>
<comment type="caution">
    <text evidence="1">The sequence shown here is derived from an EMBL/GenBank/DDBJ whole genome shotgun (WGS) entry which is preliminary data.</text>
</comment>
<dbReference type="Proteomes" id="UP000567885">
    <property type="component" value="Unassembled WGS sequence"/>
</dbReference>
<keyword evidence="2" id="KW-1185">Reference proteome</keyword>
<protein>
    <recommendedName>
        <fullName evidence="3">Fungal N-terminal domain-containing protein</fullName>
    </recommendedName>
</protein>
<evidence type="ECO:0000313" key="1">
    <source>
        <dbReference type="EMBL" id="KAF5677368.1"/>
    </source>
</evidence>
<evidence type="ECO:0000313" key="2">
    <source>
        <dbReference type="Proteomes" id="UP000567885"/>
    </source>
</evidence>
<name>A0A8H5TXN2_FUSHE</name>
<dbReference type="EMBL" id="JAAGWQ010000026">
    <property type="protein sequence ID" value="KAF5677368.1"/>
    <property type="molecule type" value="Genomic_DNA"/>
</dbReference>
<gene>
    <name evidence="1" type="ORF">FHETE_1881</name>
</gene>
<organism evidence="1 2">
    <name type="scientific">Fusarium heterosporum</name>
    <dbReference type="NCBI Taxonomy" id="42747"/>
    <lineage>
        <taxon>Eukaryota</taxon>
        <taxon>Fungi</taxon>
        <taxon>Dikarya</taxon>
        <taxon>Ascomycota</taxon>
        <taxon>Pezizomycotina</taxon>
        <taxon>Sordariomycetes</taxon>
        <taxon>Hypocreomycetidae</taxon>
        <taxon>Hypocreales</taxon>
        <taxon>Nectriaceae</taxon>
        <taxon>Fusarium</taxon>
        <taxon>Fusarium heterosporum species complex</taxon>
    </lineage>
</organism>
<sequence>MEGLGAAASIATFVTIAKSIHDALSAIKDGPQIIRHLSDEIAQLESVLQRLSQSSFSSVDAADQSALIALVKKRPGRGRIWRKLKLCFTEKDLDQIRHVVRGHVQLLTCRLSFIQVQQGSFTATQSDKIFGLLQQLQQDVAALHAAQTSSQRTSDDHGGHMTDQMDLDDANVPPSLGYGLDESIVRLIRLLEKKSCVTESDDSQELVEDLERLLQSVEKDSGLPKTCTCQADGEDVSKEVKLITNLILSAPSMKINQNGE</sequence>
<dbReference type="AlphaFoldDB" id="A0A8H5TXN2"/>